<dbReference type="OMA" id="NASEHEM"/>
<dbReference type="Proteomes" id="UP000008237">
    <property type="component" value="Unassembled WGS sequence"/>
</dbReference>
<keyword evidence="1" id="KW-0175">Coiled coil</keyword>
<protein>
    <submittedName>
        <fullName evidence="2">Uncharacterized protein</fullName>
    </submittedName>
</protein>
<evidence type="ECO:0000256" key="1">
    <source>
        <dbReference type="SAM" id="Coils"/>
    </source>
</evidence>
<proteinExistence type="predicted"/>
<feature type="coiled-coil region" evidence="1">
    <location>
        <begin position="52"/>
        <end position="100"/>
    </location>
</feature>
<organism evidence="3">
    <name type="scientific">Harpegnathos saltator</name>
    <name type="common">Jerdon's jumping ant</name>
    <dbReference type="NCBI Taxonomy" id="610380"/>
    <lineage>
        <taxon>Eukaryota</taxon>
        <taxon>Metazoa</taxon>
        <taxon>Ecdysozoa</taxon>
        <taxon>Arthropoda</taxon>
        <taxon>Hexapoda</taxon>
        <taxon>Insecta</taxon>
        <taxon>Pterygota</taxon>
        <taxon>Neoptera</taxon>
        <taxon>Endopterygota</taxon>
        <taxon>Hymenoptera</taxon>
        <taxon>Apocrita</taxon>
        <taxon>Aculeata</taxon>
        <taxon>Formicoidea</taxon>
        <taxon>Formicidae</taxon>
        <taxon>Ponerinae</taxon>
        <taxon>Ponerini</taxon>
        <taxon>Harpegnathos</taxon>
    </lineage>
</organism>
<sequence>MENISQVQRLKVELQKIKDIECDLRCENQQLKTDLQHNISKTEDLIKKLEYIKQKETKYKELILQLENGEREIENLSDQITNKEEIIKDQSHELEALRNKFLIKNQQVEEDLSDLNASEHEMLGILCDRIYSLKTLLQEKSDYMVKLEADYKLLELKRMYLKVRQTEDNYQRVTEDFNKVQDKLLLATTGDADLQKSLRIMEENYCSKIASIENETINLRDLTNNLNEELEKIKKELTSKNITFLQMQDKYKDSTNQLDVICQELVKEKEKLARAENTNCGLNQQLQAYINENYHLGQQNVSLKENNSTYITELQGMRKSLLQLEKECYLKDRSLMYMSADLTEVAVSRSELCKESQHIVSCIRDYMDQQKKYIENLTKNLKNKQRYIMQLVFDNK</sequence>
<gene>
    <name evidence="2" type="ORF">EAI_00905</name>
</gene>
<name>E2BP21_HARSA</name>
<reference evidence="2 3" key="1">
    <citation type="journal article" date="2010" name="Science">
        <title>Genomic comparison of the ants Camponotus floridanus and Harpegnathos saltator.</title>
        <authorList>
            <person name="Bonasio R."/>
            <person name="Zhang G."/>
            <person name="Ye C."/>
            <person name="Mutti N.S."/>
            <person name="Fang X."/>
            <person name="Qin N."/>
            <person name="Donahue G."/>
            <person name="Yang P."/>
            <person name="Li Q."/>
            <person name="Li C."/>
            <person name="Zhang P."/>
            <person name="Huang Z."/>
            <person name="Berger S.L."/>
            <person name="Reinberg D."/>
            <person name="Wang J."/>
            <person name="Liebig J."/>
        </authorList>
    </citation>
    <scope>NUCLEOTIDE SEQUENCE [LARGE SCALE GENOMIC DNA]</scope>
    <source>
        <strain evidence="2 3">R22 G/1</strain>
    </source>
</reference>
<evidence type="ECO:0000313" key="2">
    <source>
        <dbReference type="EMBL" id="EFN82613.1"/>
    </source>
</evidence>
<accession>E2BP21</accession>
<dbReference type="InParanoid" id="E2BP21"/>
<dbReference type="OrthoDB" id="6350415at2759"/>
<dbReference type="EMBL" id="GL449511">
    <property type="protein sequence ID" value="EFN82613.1"/>
    <property type="molecule type" value="Genomic_DNA"/>
</dbReference>
<keyword evidence="3" id="KW-1185">Reference proteome</keyword>
<evidence type="ECO:0000313" key="3">
    <source>
        <dbReference type="Proteomes" id="UP000008237"/>
    </source>
</evidence>
<dbReference type="AlphaFoldDB" id="E2BP21"/>
<feature type="coiled-coil region" evidence="1">
    <location>
        <begin position="209"/>
        <end position="278"/>
    </location>
</feature>
<feature type="coiled-coil region" evidence="1">
    <location>
        <begin position="156"/>
        <end position="183"/>
    </location>
</feature>